<proteinExistence type="predicted"/>
<sequence length="195" mass="20768">MGLLDVAKAPILNDVATDLDDPPTYVRSRHGPIPESWKPRIRSAYPFLKPLLVTLSHGGGQQMAEVVAAVMDAATSLARNTPRWEVVAVQTHDEAASSSSSGAGGGVGGAVVGVLEAVSTTRLMRFKDDLVMRLKLVEPQAAWAGATGPGTTILRVDVRSASRVGKGDLGTNAARIRDFLGRLREQLIQRDIHII</sequence>
<comment type="caution">
    <text evidence="1">The sequence shown here is derived from an EMBL/GenBank/DDBJ whole genome shotgun (WGS) entry which is preliminary data.</text>
</comment>
<evidence type="ECO:0000313" key="1">
    <source>
        <dbReference type="EMBL" id="KAG2431697.1"/>
    </source>
</evidence>
<dbReference type="OrthoDB" id="540864at2759"/>
<dbReference type="Pfam" id="PF07386">
    <property type="entry name" value="DUF1499"/>
    <property type="match status" value="1"/>
</dbReference>
<reference evidence="1" key="1">
    <citation type="journal article" date="2020" name="bioRxiv">
        <title>Comparative genomics of Chlamydomonas.</title>
        <authorList>
            <person name="Craig R.J."/>
            <person name="Hasan A.R."/>
            <person name="Ness R.W."/>
            <person name="Keightley P.D."/>
        </authorList>
    </citation>
    <scope>NUCLEOTIDE SEQUENCE</scope>
    <source>
        <strain evidence="1">CCAP 11/173</strain>
    </source>
</reference>
<organism evidence="1 2">
    <name type="scientific">Chlamydomonas schloesseri</name>
    <dbReference type="NCBI Taxonomy" id="2026947"/>
    <lineage>
        <taxon>Eukaryota</taxon>
        <taxon>Viridiplantae</taxon>
        <taxon>Chlorophyta</taxon>
        <taxon>core chlorophytes</taxon>
        <taxon>Chlorophyceae</taxon>
        <taxon>CS clade</taxon>
        <taxon>Chlamydomonadales</taxon>
        <taxon>Chlamydomonadaceae</taxon>
        <taxon>Chlamydomonas</taxon>
    </lineage>
</organism>
<name>A0A835VW89_9CHLO</name>
<dbReference type="EMBL" id="JAEHOD010000071">
    <property type="protein sequence ID" value="KAG2431697.1"/>
    <property type="molecule type" value="Genomic_DNA"/>
</dbReference>
<dbReference type="Proteomes" id="UP000613740">
    <property type="component" value="Unassembled WGS sequence"/>
</dbReference>
<dbReference type="AlphaFoldDB" id="A0A835VW89"/>
<evidence type="ECO:0008006" key="3">
    <source>
        <dbReference type="Google" id="ProtNLM"/>
    </source>
</evidence>
<gene>
    <name evidence="1" type="ORF">HYH02_013274</name>
</gene>
<protein>
    <recommendedName>
        <fullName evidence="3">DUF1499 domain-containing protein</fullName>
    </recommendedName>
</protein>
<evidence type="ECO:0000313" key="2">
    <source>
        <dbReference type="Proteomes" id="UP000613740"/>
    </source>
</evidence>
<accession>A0A835VW89</accession>
<keyword evidence="2" id="KW-1185">Reference proteome</keyword>
<dbReference type="InterPro" id="IPR010865">
    <property type="entry name" value="DUF1499"/>
</dbReference>